<protein>
    <recommendedName>
        <fullName evidence="5">Glycosyltransferase</fullName>
        <ecNumber evidence="5">2.4.1.-</ecNumber>
    </recommendedName>
</protein>
<dbReference type="PANTHER" id="PTHR48047:SF185">
    <property type="entry name" value="GLYCOSYLTRANSFERASE"/>
    <property type="match status" value="1"/>
</dbReference>
<dbReference type="InterPro" id="IPR058980">
    <property type="entry name" value="Glyco_transf_N"/>
</dbReference>
<accession>A0AA87ZTA5</accession>
<feature type="domain" description="Glycosyltransferase N-terminal" evidence="6">
    <location>
        <begin position="9"/>
        <end position="137"/>
    </location>
</feature>
<evidence type="ECO:0000256" key="4">
    <source>
        <dbReference type="RuleBase" id="RU003718"/>
    </source>
</evidence>
<dbReference type="AlphaFoldDB" id="A0AA87ZTA5"/>
<dbReference type="EMBL" id="BTGU01000010">
    <property type="protein sequence ID" value="GMN39857.1"/>
    <property type="molecule type" value="Genomic_DNA"/>
</dbReference>
<comment type="similarity">
    <text evidence="1 4">Belongs to the UDP-glycosyltransferase family.</text>
</comment>
<gene>
    <name evidence="7" type="ORF">TIFTF001_009079</name>
</gene>
<proteinExistence type="inferred from homology"/>
<evidence type="ECO:0000259" key="6">
    <source>
        <dbReference type="Pfam" id="PF26168"/>
    </source>
</evidence>
<keyword evidence="2 4" id="KW-0328">Glycosyltransferase</keyword>
<dbReference type="SUPFAM" id="SSF53756">
    <property type="entry name" value="UDP-Glycosyltransferase/glycogen phosphorylase"/>
    <property type="match status" value="1"/>
</dbReference>
<reference evidence="7" key="1">
    <citation type="submission" date="2023-07" db="EMBL/GenBank/DDBJ databases">
        <title>draft genome sequence of fig (Ficus carica).</title>
        <authorList>
            <person name="Takahashi T."/>
            <person name="Nishimura K."/>
        </authorList>
    </citation>
    <scope>NUCLEOTIDE SEQUENCE</scope>
</reference>
<sequence>MAPPSKPHVMIFPFMAHGHTLPLLDLSKALSSQNIKVTIVTTPSNAKSILKTIPNNTIHSDNIHLSELPFPTNVNGIPNGCENTSQLPSMDLHPAFVLATKHLQTPFAQLLQRLKESRDLPLCVISDFFLGFTLKVCQDFGIPRLVFHGMGALSMAICKASWVHKPQLTAKSISDPIDLPGIKLPFVLTVSDLPDAVNNSSDVDNPTSRLLEEIGAADINSWGVIVNTVVDLEMGQVSAFESFYREGARAWCVGPLNLYNDVHHVQNQSFDYAMKWLDDHDQLSRSASVIYVSFGTQANVSDAQLDEVAYGLEESGVSFIWVVRSNTWTPPNDIKEMINDKGLIVSGWADQRRILSHNLIGGFLSHCGWNSVLESISAGVPILAWPMIAEQTLNAKLVVEGLGAGIRVRKTSGVGSENIVVSRQAICKRVRELMGSGEKGKKVRERAKSLGAVAKRAVEEGGSSFQTIHELIQKLHG</sequence>
<dbReference type="Pfam" id="PF00201">
    <property type="entry name" value="UDPGT"/>
    <property type="match status" value="1"/>
</dbReference>
<comment type="caution">
    <text evidence="7">The sequence shown here is derived from an EMBL/GenBank/DDBJ whole genome shotgun (WGS) entry which is preliminary data.</text>
</comment>
<dbReference type="CDD" id="cd03784">
    <property type="entry name" value="GT1_Gtf-like"/>
    <property type="match status" value="1"/>
</dbReference>
<dbReference type="Pfam" id="PF26168">
    <property type="entry name" value="Glyco_transf_N"/>
    <property type="match status" value="1"/>
</dbReference>
<evidence type="ECO:0000256" key="2">
    <source>
        <dbReference type="ARBA" id="ARBA00022676"/>
    </source>
</evidence>
<dbReference type="PROSITE" id="PS00375">
    <property type="entry name" value="UDPGT"/>
    <property type="match status" value="1"/>
</dbReference>
<dbReference type="InterPro" id="IPR035595">
    <property type="entry name" value="UDP_glycos_trans_CS"/>
</dbReference>
<evidence type="ECO:0000256" key="1">
    <source>
        <dbReference type="ARBA" id="ARBA00009995"/>
    </source>
</evidence>
<organism evidence="7 8">
    <name type="scientific">Ficus carica</name>
    <name type="common">Common fig</name>
    <dbReference type="NCBI Taxonomy" id="3494"/>
    <lineage>
        <taxon>Eukaryota</taxon>
        <taxon>Viridiplantae</taxon>
        <taxon>Streptophyta</taxon>
        <taxon>Embryophyta</taxon>
        <taxon>Tracheophyta</taxon>
        <taxon>Spermatophyta</taxon>
        <taxon>Magnoliopsida</taxon>
        <taxon>eudicotyledons</taxon>
        <taxon>Gunneridae</taxon>
        <taxon>Pentapetalae</taxon>
        <taxon>rosids</taxon>
        <taxon>fabids</taxon>
        <taxon>Rosales</taxon>
        <taxon>Moraceae</taxon>
        <taxon>Ficeae</taxon>
        <taxon>Ficus</taxon>
    </lineage>
</organism>
<dbReference type="InterPro" id="IPR002213">
    <property type="entry name" value="UDP_glucos_trans"/>
</dbReference>
<dbReference type="GO" id="GO:0035251">
    <property type="term" value="F:UDP-glucosyltransferase activity"/>
    <property type="evidence" value="ECO:0007669"/>
    <property type="project" value="TreeGrafter"/>
</dbReference>
<dbReference type="FunFam" id="3.40.50.2000:FF:000107">
    <property type="entry name" value="Glycosyltransferase"/>
    <property type="match status" value="1"/>
</dbReference>
<dbReference type="EC" id="2.4.1.-" evidence="5"/>
<dbReference type="PANTHER" id="PTHR48047">
    <property type="entry name" value="GLYCOSYLTRANSFERASE"/>
    <property type="match status" value="1"/>
</dbReference>
<dbReference type="Proteomes" id="UP001187192">
    <property type="component" value="Unassembled WGS sequence"/>
</dbReference>
<keyword evidence="3 4" id="KW-0808">Transferase</keyword>
<evidence type="ECO:0000313" key="7">
    <source>
        <dbReference type="EMBL" id="GMN39857.1"/>
    </source>
</evidence>
<evidence type="ECO:0000313" key="8">
    <source>
        <dbReference type="Proteomes" id="UP001187192"/>
    </source>
</evidence>
<name>A0AA87ZTA5_FICCA</name>
<keyword evidence="8" id="KW-1185">Reference proteome</keyword>
<dbReference type="Gene3D" id="3.40.50.2000">
    <property type="entry name" value="Glycogen Phosphorylase B"/>
    <property type="match status" value="2"/>
</dbReference>
<evidence type="ECO:0000256" key="3">
    <source>
        <dbReference type="ARBA" id="ARBA00022679"/>
    </source>
</evidence>
<evidence type="ECO:0000256" key="5">
    <source>
        <dbReference type="RuleBase" id="RU362057"/>
    </source>
</evidence>